<evidence type="ECO:0000313" key="3">
    <source>
        <dbReference type="Proteomes" id="UP000192840"/>
    </source>
</evidence>
<dbReference type="EMBL" id="FWYC01000026">
    <property type="protein sequence ID" value="SMD25297.1"/>
    <property type="molecule type" value="Genomic_DNA"/>
</dbReference>
<gene>
    <name evidence="2" type="ORF">SAMN05660733_08098</name>
</gene>
<feature type="domain" description="DUF5753" evidence="1">
    <location>
        <begin position="33"/>
        <end position="207"/>
    </location>
</feature>
<evidence type="ECO:0000313" key="2">
    <source>
        <dbReference type="EMBL" id="SMD25297.1"/>
    </source>
</evidence>
<reference evidence="3" key="1">
    <citation type="submission" date="2017-04" db="EMBL/GenBank/DDBJ databases">
        <authorList>
            <person name="Varghese N."/>
            <person name="Submissions S."/>
        </authorList>
    </citation>
    <scope>NUCLEOTIDE SEQUENCE [LARGE SCALE GENOMIC DNA]</scope>
    <source>
        <strain evidence="3">DSM 44073</strain>
    </source>
</reference>
<dbReference type="STRING" id="40571.SAMN05660733_08098"/>
<accession>A0A1W2FTI9</accession>
<evidence type="ECO:0000259" key="1">
    <source>
        <dbReference type="Pfam" id="PF19054"/>
    </source>
</evidence>
<organism evidence="2 3">
    <name type="scientific">Lentzea albidocapillata</name>
    <dbReference type="NCBI Taxonomy" id="40571"/>
    <lineage>
        <taxon>Bacteria</taxon>
        <taxon>Bacillati</taxon>
        <taxon>Actinomycetota</taxon>
        <taxon>Actinomycetes</taxon>
        <taxon>Pseudonocardiales</taxon>
        <taxon>Pseudonocardiaceae</taxon>
        <taxon>Lentzea</taxon>
    </lineage>
</organism>
<dbReference type="InterPro" id="IPR043917">
    <property type="entry name" value="DUF5753"/>
</dbReference>
<keyword evidence="3" id="KW-1185">Reference proteome</keyword>
<dbReference type="AlphaFoldDB" id="A0A1W2FTI9"/>
<dbReference type="Proteomes" id="UP000192840">
    <property type="component" value="Unassembled WGS sequence"/>
</dbReference>
<name>A0A1W2FTI9_9PSEU</name>
<protein>
    <recommendedName>
        <fullName evidence="1">DUF5753 domain-containing protein</fullName>
    </recommendedName>
</protein>
<proteinExistence type="predicted"/>
<dbReference type="Pfam" id="PF19054">
    <property type="entry name" value="DUF5753"/>
    <property type="match status" value="1"/>
</dbReference>
<sequence>MRVAQRAVDPQMWDRINGDAWARLTWTPWDVLAEASELVIVAAETLPELVRTGGYQSALVKSGAAANDLDLANQQEALSRLRVGTEQAAKLRRLNVRLIVTEQVLNGGVGDSRVMADQLEHLEELGELPGFELRIVDGDVGPYFGMGVSFTVMRFVEKRFDDVVLLHTLHGGNTWLELAAERAPYERVLVALDDVALAEELSLLWLNEASLRLRDPARRLQLVTDQARS</sequence>